<dbReference type="Gene3D" id="3.40.50.720">
    <property type="entry name" value="NAD(P)-binding Rossmann-like Domain"/>
    <property type="match status" value="1"/>
</dbReference>
<keyword evidence="5" id="KW-1185">Reference proteome</keyword>
<dbReference type="Pfam" id="PF00106">
    <property type="entry name" value="adh_short"/>
    <property type="match status" value="1"/>
</dbReference>
<dbReference type="InterPro" id="IPR036291">
    <property type="entry name" value="NAD(P)-bd_dom_sf"/>
</dbReference>
<dbReference type="FunFam" id="3.40.50.720:FF:000084">
    <property type="entry name" value="Short-chain dehydrogenase reductase"/>
    <property type="match status" value="1"/>
</dbReference>
<dbReference type="EMBL" id="JTHP01000114">
    <property type="protein sequence ID" value="KJD42517.1"/>
    <property type="molecule type" value="Genomic_DNA"/>
</dbReference>
<proteinExistence type="inferred from homology"/>
<dbReference type="PRINTS" id="PR00080">
    <property type="entry name" value="SDRFAMILY"/>
</dbReference>
<dbReference type="OrthoDB" id="9803333at2"/>
<evidence type="ECO:0000256" key="2">
    <source>
        <dbReference type="ARBA" id="ARBA00023002"/>
    </source>
</evidence>
<dbReference type="NCBIfam" id="NF004203">
    <property type="entry name" value="PRK05653.2-4"/>
    <property type="match status" value="1"/>
</dbReference>
<evidence type="ECO:0000313" key="5">
    <source>
        <dbReference type="Proteomes" id="UP000032534"/>
    </source>
</evidence>
<dbReference type="AlphaFoldDB" id="A0A0D7WXP8"/>
<protein>
    <submittedName>
        <fullName evidence="4">3-ketoacyl-ACP reductase</fullName>
    </submittedName>
</protein>
<organism evidence="4 5">
    <name type="scientific">Paenibacillus terrae</name>
    <dbReference type="NCBI Taxonomy" id="159743"/>
    <lineage>
        <taxon>Bacteria</taxon>
        <taxon>Bacillati</taxon>
        <taxon>Bacillota</taxon>
        <taxon>Bacilli</taxon>
        <taxon>Bacillales</taxon>
        <taxon>Paenibacillaceae</taxon>
        <taxon>Paenibacillus</taxon>
    </lineage>
</organism>
<dbReference type="GO" id="GO:0016491">
    <property type="term" value="F:oxidoreductase activity"/>
    <property type="evidence" value="ECO:0007669"/>
    <property type="project" value="UniProtKB-KW"/>
</dbReference>
<dbReference type="InterPro" id="IPR002347">
    <property type="entry name" value="SDR_fam"/>
</dbReference>
<dbReference type="PATRIC" id="fig|159743.3.peg.6191"/>
<name>A0A0D7WXP8_9BACL</name>
<dbReference type="PANTHER" id="PTHR24321">
    <property type="entry name" value="DEHYDROGENASES, SHORT CHAIN"/>
    <property type="match status" value="1"/>
</dbReference>
<dbReference type="Proteomes" id="UP000032534">
    <property type="component" value="Unassembled WGS sequence"/>
</dbReference>
<keyword evidence="2" id="KW-0560">Oxidoreductase</keyword>
<comment type="caution">
    <text evidence="4">The sequence shown here is derived from an EMBL/GenBank/DDBJ whole genome shotgun (WGS) entry which is preliminary data.</text>
</comment>
<sequence>MSYTLAGGARFEGKTALITGAGSGIGKATAIQMAREGANVALFDVSNERIVETEREINAIREGAARAFDVDIADPVRVEKAVLEAVELFGGLHIIFANAGINGVVGPIEDLSIEDWRQTLSTNLDGTFLTVKYTVPHLKKNGGGSIIITSSINGNQRFTSFGMSAYSTSKAGQTGFAKMAALELAKFRIRVNVIYPGAISTNIDETTEKSERLKQITIPVQFPEGGQPLANGPGQPEQVADLVTFLASDHSRHITGAQIVIDGAESLLF</sequence>
<dbReference type="CDD" id="cd05233">
    <property type="entry name" value="SDR_c"/>
    <property type="match status" value="1"/>
</dbReference>
<evidence type="ECO:0000256" key="3">
    <source>
        <dbReference type="RuleBase" id="RU000363"/>
    </source>
</evidence>
<reference evidence="4 5" key="1">
    <citation type="submission" date="2014-11" db="EMBL/GenBank/DDBJ databases">
        <title>Draft Genome Sequences of Paenibacillus polymyxa NRRL B-30509 and Paenibacillus terrae NRRL B-30644, Strains from a Poultry Environment that Produce Tridecaptin A and Paenicidins.</title>
        <authorList>
            <person name="van Belkum M.J."/>
            <person name="Lohans C.T."/>
            <person name="Vederas J.C."/>
        </authorList>
    </citation>
    <scope>NUCLEOTIDE SEQUENCE [LARGE SCALE GENOMIC DNA]</scope>
    <source>
        <strain evidence="4 5">NRRL B-30644</strain>
    </source>
</reference>
<dbReference type="PRINTS" id="PR00081">
    <property type="entry name" value="GDHRDH"/>
</dbReference>
<dbReference type="GO" id="GO:0008206">
    <property type="term" value="P:bile acid metabolic process"/>
    <property type="evidence" value="ECO:0007669"/>
    <property type="project" value="UniProtKB-ARBA"/>
</dbReference>
<comment type="similarity">
    <text evidence="1 3">Belongs to the short-chain dehydrogenases/reductases (SDR) family.</text>
</comment>
<dbReference type="PANTHER" id="PTHR24321:SF8">
    <property type="entry name" value="ESTRADIOL 17-BETA-DEHYDROGENASE 8-RELATED"/>
    <property type="match status" value="1"/>
</dbReference>
<evidence type="ECO:0000256" key="1">
    <source>
        <dbReference type="ARBA" id="ARBA00006484"/>
    </source>
</evidence>
<dbReference type="RefSeq" id="WP_044649162.1">
    <property type="nucleotide sequence ID" value="NZ_JTHP01000114.1"/>
</dbReference>
<accession>A0A0D7WXP8</accession>
<dbReference type="SUPFAM" id="SSF51735">
    <property type="entry name" value="NAD(P)-binding Rossmann-fold domains"/>
    <property type="match status" value="1"/>
</dbReference>
<evidence type="ECO:0000313" key="4">
    <source>
        <dbReference type="EMBL" id="KJD42517.1"/>
    </source>
</evidence>
<gene>
    <name evidence="4" type="ORF">QD47_27770</name>
</gene>